<comment type="caution">
    <text evidence="3">The sequence shown here is derived from an EMBL/GenBank/DDBJ whole genome shotgun (WGS) entry which is preliminary data.</text>
</comment>
<dbReference type="InterPro" id="IPR013783">
    <property type="entry name" value="Ig-like_fold"/>
</dbReference>
<accession>A0ABV1TWQ6</accession>
<protein>
    <submittedName>
        <fullName evidence="3">Ig-like domain repeat protein</fullName>
    </submittedName>
</protein>
<dbReference type="Gene3D" id="2.60.40.10">
    <property type="entry name" value="Immunoglobulins"/>
    <property type="match status" value="1"/>
</dbReference>
<evidence type="ECO:0000256" key="1">
    <source>
        <dbReference type="SAM" id="MobiDB-lite"/>
    </source>
</evidence>
<name>A0ABV1TWQ6_9ACTN</name>
<feature type="region of interest" description="Disordered" evidence="1">
    <location>
        <begin position="180"/>
        <end position="239"/>
    </location>
</feature>
<organism evidence="3 4">
    <name type="scientific">Streptomyces sp. 900105755</name>
    <dbReference type="NCBI Taxonomy" id="3154389"/>
    <lineage>
        <taxon>Bacteria</taxon>
        <taxon>Bacillati</taxon>
        <taxon>Actinomycetota</taxon>
        <taxon>Actinomycetes</taxon>
        <taxon>Kitasatosporales</taxon>
        <taxon>Streptomycetaceae</taxon>
        <taxon>Streptomyces</taxon>
    </lineage>
</organism>
<dbReference type="PROSITE" id="PS51318">
    <property type="entry name" value="TAT"/>
    <property type="match status" value="1"/>
</dbReference>
<keyword evidence="4" id="KW-1185">Reference proteome</keyword>
<proteinExistence type="predicted"/>
<dbReference type="InterPro" id="IPR032109">
    <property type="entry name" value="Big_3_5"/>
</dbReference>
<reference evidence="3 4" key="1">
    <citation type="submission" date="2024-06" db="EMBL/GenBank/DDBJ databases">
        <title>The Natural Products Discovery Center: Release of the First 8490 Sequenced Strains for Exploring Actinobacteria Biosynthetic Diversity.</title>
        <authorList>
            <person name="Kalkreuter E."/>
            <person name="Kautsar S.A."/>
            <person name="Yang D."/>
            <person name="Bader C.D."/>
            <person name="Teijaro C.N."/>
            <person name="Fluegel L."/>
            <person name="Davis C.M."/>
            <person name="Simpson J.R."/>
            <person name="Lauterbach L."/>
            <person name="Steele A.D."/>
            <person name="Gui C."/>
            <person name="Meng S."/>
            <person name="Li G."/>
            <person name="Viehrig K."/>
            <person name="Ye F."/>
            <person name="Su P."/>
            <person name="Kiefer A.F."/>
            <person name="Nichols A."/>
            <person name="Cepeda A.J."/>
            <person name="Yan W."/>
            <person name="Fan B."/>
            <person name="Jiang Y."/>
            <person name="Adhikari A."/>
            <person name="Zheng C.-J."/>
            <person name="Schuster L."/>
            <person name="Cowan T.M."/>
            <person name="Smanski M.J."/>
            <person name="Chevrette M.G."/>
            <person name="De Carvalho L.P.S."/>
            <person name="Shen B."/>
        </authorList>
    </citation>
    <scope>NUCLEOTIDE SEQUENCE [LARGE SCALE GENOMIC DNA]</scope>
    <source>
        <strain evidence="3 4">NPDC001694</strain>
    </source>
</reference>
<dbReference type="InterPro" id="IPR006311">
    <property type="entry name" value="TAT_signal"/>
</dbReference>
<dbReference type="EMBL" id="JBEOZM010000057">
    <property type="protein sequence ID" value="MER6274481.1"/>
    <property type="molecule type" value="Genomic_DNA"/>
</dbReference>
<dbReference type="Pfam" id="PF16640">
    <property type="entry name" value="Big_3_5"/>
    <property type="match status" value="1"/>
</dbReference>
<feature type="region of interest" description="Disordered" evidence="1">
    <location>
        <begin position="1"/>
        <end position="22"/>
    </location>
</feature>
<dbReference type="RefSeq" id="WP_351962696.1">
    <property type="nucleotide sequence ID" value="NZ_JBEOZM010000057.1"/>
</dbReference>
<gene>
    <name evidence="3" type="ORF">ABT211_45795</name>
</gene>
<evidence type="ECO:0000313" key="3">
    <source>
        <dbReference type="EMBL" id="MER6274481.1"/>
    </source>
</evidence>
<sequence length="411" mass="38415">MRLIPRPAVSGRRGGTTVGERPRRVTRRGAVLLATAVLPAAALVLPTATPAAAAPVTTTFNAGANQPFTVPAGITQLSVTATGAAGQNGPSGGAGGSGATVSGTLNVTPNSTLYVNVDTGGGISNGPIPFIPGGAGGGSSDIRTCSSADAGCVLTGVPGTDPRLIVGGGGGGGGAGVATIPVPEATGGAAGDTGQPGGERPDGGQGGGGGTQTVGGAGGALCPDSSGTAGATGQAGAGGRAGGTIGGGGGGGGWFGGGGGGGCNALSADGTRGPGGGGGGSNLVPAGGISGPASGAAQVTITYTPGKPVTTLLTAIPQRTLIGLPVVLSDQVCPGAGSTVRPTGTVTFTDTTTHTTLGTRRLLPTLGHCAAAGLITTFRTRGTHTITAVYSGDTVYQGNSDNPETRPVTVL</sequence>
<evidence type="ECO:0000313" key="4">
    <source>
        <dbReference type="Proteomes" id="UP001490365"/>
    </source>
</evidence>
<feature type="domain" description="Bacterial Ig-like" evidence="2">
    <location>
        <begin position="313"/>
        <end position="405"/>
    </location>
</feature>
<dbReference type="Proteomes" id="UP001490365">
    <property type="component" value="Unassembled WGS sequence"/>
</dbReference>
<feature type="compositionally biased region" description="Gly residues" evidence="1">
    <location>
        <begin position="188"/>
        <end position="219"/>
    </location>
</feature>
<evidence type="ECO:0000259" key="2">
    <source>
        <dbReference type="Pfam" id="PF16640"/>
    </source>
</evidence>